<evidence type="ECO:0000313" key="4">
    <source>
        <dbReference type="Proteomes" id="UP001596174"/>
    </source>
</evidence>
<dbReference type="SUPFAM" id="SSF55486">
    <property type="entry name" value="Metalloproteases ('zincins'), catalytic domain"/>
    <property type="match status" value="1"/>
</dbReference>
<feature type="domain" description="DUF3152" evidence="2">
    <location>
        <begin position="62"/>
        <end position="228"/>
    </location>
</feature>
<reference evidence="4" key="1">
    <citation type="journal article" date="2019" name="Int. J. Syst. Evol. Microbiol.">
        <title>The Global Catalogue of Microorganisms (GCM) 10K type strain sequencing project: providing services to taxonomists for standard genome sequencing and annotation.</title>
        <authorList>
            <consortium name="The Broad Institute Genomics Platform"/>
            <consortium name="The Broad Institute Genome Sequencing Center for Infectious Disease"/>
            <person name="Wu L."/>
            <person name="Ma J."/>
        </authorList>
    </citation>
    <scope>NUCLEOTIDE SEQUENCE [LARGE SCALE GENOMIC DNA]</scope>
    <source>
        <strain evidence="4">JCM 4816</strain>
    </source>
</reference>
<evidence type="ECO:0000256" key="1">
    <source>
        <dbReference type="SAM" id="MobiDB-lite"/>
    </source>
</evidence>
<gene>
    <name evidence="3" type="ORF">ACFP3V_05390</name>
</gene>
<dbReference type="RefSeq" id="WP_380580283.1">
    <property type="nucleotide sequence ID" value="NZ_JBHSQJ010000015.1"/>
</dbReference>
<proteinExistence type="predicted"/>
<dbReference type="EMBL" id="JBHSQJ010000015">
    <property type="protein sequence ID" value="MFC5906652.1"/>
    <property type="molecule type" value="Genomic_DNA"/>
</dbReference>
<evidence type="ECO:0000259" key="2">
    <source>
        <dbReference type="Pfam" id="PF11350"/>
    </source>
</evidence>
<evidence type="ECO:0000313" key="3">
    <source>
        <dbReference type="EMBL" id="MFC5906652.1"/>
    </source>
</evidence>
<sequence>MALVLVALLAGTGYLLHRQNAPAARATGDALSPSARPRASTAAVTSTSPSPRAKASGSRPATWFPQHGPGTFASAHGGTARFGTGRLLRYDVKVEQGLAQTADGFAAQVDAILDDTHRGWAAGGLWSFQRVSSGPVDFTVYLVTPDTTDRMCAKYGLDTGGWVNCSAGKQVVMNVKRWLLLTQYYTGQADEYHALAINHEVGHRLGHGHVTCPGAGRPAPVMMQQIKGMHGCVPNGWPYDGKGHYLTGPAV</sequence>
<name>A0ABW1FZG8_9ACTN</name>
<protein>
    <submittedName>
        <fullName evidence="3">DUF3152 domain-containing protein</fullName>
    </submittedName>
</protein>
<organism evidence="3 4">
    <name type="scientific">Streptacidiphilus monticola</name>
    <dbReference type="NCBI Taxonomy" id="2161674"/>
    <lineage>
        <taxon>Bacteria</taxon>
        <taxon>Bacillati</taxon>
        <taxon>Actinomycetota</taxon>
        <taxon>Actinomycetes</taxon>
        <taxon>Kitasatosporales</taxon>
        <taxon>Streptomycetaceae</taxon>
        <taxon>Streptacidiphilus</taxon>
    </lineage>
</organism>
<feature type="compositionally biased region" description="Low complexity" evidence="1">
    <location>
        <begin position="30"/>
        <end position="53"/>
    </location>
</feature>
<feature type="region of interest" description="Disordered" evidence="1">
    <location>
        <begin position="25"/>
        <end position="65"/>
    </location>
</feature>
<accession>A0ABW1FZG8</accession>
<dbReference type="Pfam" id="PF11350">
    <property type="entry name" value="DUF3152"/>
    <property type="match status" value="1"/>
</dbReference>
<dbReference type="InterPro" id="IPR022603">
    <property type="entry name" value="DUF3152"/>
</dbReference>
<dbReference type="Proteomes" id="UP001596174">
    <property type="component" value="Unassembled WGS sequence"/>
</dbReference>
<keyword evidence="4" id="KW-1185">Reference proteome</keyword>
<comment type="caution">
    <text evidence="3">The sequence shown here is derived from an EMBL/GenBank/DDBJ whole genome shotgun (WGS) entry which is preliminary data.</text>
</comment>